<reference evidence="1 2" key="1">
    <citation type="journal article" date="2020" name="Microorganisms">
        <title>Osmotic Adaptation and Compatible Solute Biosynthesis of Phototrophic Bacteria as Revealed from Genome Analyses.</title>
        <authorList>
            <person name="Imhoff J.F."/>
            <person name="Rahn T."/>
            <person name="Kunzel S."/>
            <person name="Keller A."/>
            <person name="Neulinger S.C."/>
        </authorList>
    </citation>
    <scope>NUCLEOTIDE SEQUENCE [LARGE SCALE GENOMIC DNA]</scope>
    <source>
        <strain evidence="1 2">DSM 9895</strain>
    </source>
</reference>
<gene>
    <name evidence="1" type="ORF">CKO28_02710</name>
</gene>
<accession>A0ABS1D965</accession>
<dbReference type="RefSeq" id="WP_200339013.1">
    <property type="nucleotide sequence ID" value="NZ_NRRL01000003.1"/>
</dbReference>
<dbReference type="Proteomes" id="UP001296873">
    <property type="component" value="Unassembled WGS sequence"/>
</dbReference>
<name>A0ABS1D965_9PROT</name>
<protein>
    <submittedName>
        <fullName evidence="1">Uncharacterized protein</fullName>
    </submittedName>
</protein>
<evidence type="ECO:0000313" key="1">
    <source>
        <dbReference type="EMBL" id="MBK1666954.1"/>
    </source>
</evidence>
<proteinExistence type="predicted"/>
<keyword evidence="2" id="KW-1185">Reference proteome</keyword>
<organism evidence="1 2">
    <name type="scientific">Rhodovibrio sodomensis</name>
    <dbReference type="NCBI Taxonomy" id="1088"/>
    <lineage>
        <taxon>Bacteria</taxon>
        <taxon>Pseudomonadati</taxon>
        <taxon>Pseudomonadota</taxon>
        <taxon>Alphaproteobacteria</taxon>
        <taxon>Rhodospirillales</taxon>
        <taxon>Rhodovibrionaceae</taxon>
        <taxon>Rhodovibrio</taxon>
    </lineage>
</organism>
<dbReference type="EMBL" id="NRRL01000003">
    <property type="protein sequence ID" value="MBK1666954.1"/>
    <property type="molecule type" value="Genomic_DNA"/>
</dbReference>
<comment type="caution">
    <text evidence="1">The sequence shown here is derived from an EMBL/GenBank/DDBJ whole genome shotgun (WGS) entry which is preliminary data.</text>
</comment>
<evidence type="ECO:0000313" key="2">
    <source>
        <dbReference type="Proteomes" id="UP001296873"/>
    </source>
</evidence>
<sequence>MSTQMQILAIGPHTPALAEHYEYPADHYAHIAPGKQIATTIGEEIVTLQSATEIADLLGADLGDPGTWIISSDAELPDENPTVLPDRAYNALRAPYTSMRDAGFRFLLLVDR</sequence>